<dbReference type="RefSeq" id="WP_044418300.1">
    <property type="nucleotide sequence ID" value="NZ_JXXE01000728.1"/>
</dbReference>
<organism evidence="1 2">
    <name type="scientific">Rhodopseudomonas palustris</name>
    <dbReference type="NCBI Taxonomy" id="1076"/>
    <lineage>
        <taxon>Bacteria</taxon>
        <taxon>Pseudomonadati</taxon>
        <taxon>Pseudomonadota</taxon>
        <taxon>Alphaproteobacteria</taxon>
        <taxon>Hyphomicrobiales</taxon>
        <taxon>Nitrobacteraceae</taxon>
        <taxon>Rhodopseudomonas</taxon>
    </lineage>
</organism>
<dbReference type="AlphaFoldDB" id="A0A0D7DYU2"/>
<reference evidence="1 2" key="1">
    <citation type="submission" date="2014-11" db="EMBL/GenBank/DDBJ databases">
        <title>Genomics and ecophysiology of heterotrophic nitrogen fixing bacteria isolated from estuarine surface water.</title>
        <authorList>
            <person name="Bentzon-Tilia M."/>
            <person name="Severin I."/>
            <person name="Hansen L.H."/>
            <person name="Riemann L."/>
        </authorList>
    </citation>
    <scope>NUCLEOTIDE SEQUENCE [LARGE SCALE GENOMIC DNA]</scope>
    <source>
        <strain evidence="1 2">BAL398</strain>
    </source>
</reference>
<dbReference type="Pfam" id="PF06299">
    <property type="entry name" value="DUF1045"/>
    <property type="match status" value="1"/>
</dbReference>
<proteinExistence type="predicted"/>
<sequence>MSKYPRYAIYYVPAQDDALYRFGAELLGYDAFGGDSLPFPDGVVARVPDWRELTREPRVYGFHATLKPPFSLLPGTSEAELRAACATFAAMPRPIPAIVP</sequence>
<protein>
    <submittedName>
        <fullName evidence="1">Phosphonate metabolism protein</fullName>
    </submittedName>
</protein>
<comment type="caution">
    <text evidence="1">The sequence shown here is derived from an EMBL/GenBank/DDBJ whole genome shotgun (WGS) entry which is preliminary data.</text>
</comment>
<name>A0A0D7DYU2_RHOPL</name>
<evidence type="ECO:0000313" key="2">
    <source>
        <dbReference type="Proteomes" id="UP000032515"/>
    </source>
</evidence>
<dbReference type="EMBL" id="JXXE01000728">
    <property type="protein sequence ID" value="KIZ33748.1"/>
    <property type="molecule type" value="Genomic_DNA"/>
</dbReference>
<evidence type="ECO:0000313" key="1">
    <source>
        <dbReference type="EMBL" id="KIZ33748.1"/>
    </source>
</evidence>
<dbReference type="InterPro" id="IPR009389">
    <property type="entry name" value="DUF1045"/>
</dbReference>
<dbReference type="Proteomes" id="UP000032515">
    <property type="component" value="Unassembled WGS sequence"/>
</dbReference>
<dbReference type="PATRIC" id="fig|1076.23.peg.2341"/>
<dbReference type="OrthoDB" id="4954742at2"/>
<gene>
    <name evidence="1" type="ORF">OO17_28155</name>
</gene>
<accession>A0A0D7DYU2</accession>
<feature type="non-terminal residue" evidence="1">
    <location>
        <position position="100"/>
    </location>
</feature>